<dbReference type="AlphaFoldDB" id="A0A1Q5UIU1"/>
<name>A0A1Q5UIU1_9EURO</name>
<comment type="caution">
    <text evidence="2">The sequence shown here is derived from an EMBL/GenBank/DDBJ whole genome shotgun (WGS) entry which is preliminary data.</text>
</comment>
<gene>
    <name evidence="2" type="ORF">PENSUB_2151</name>
</gene>
<evidence type="ECO:0000313" key="2">
    <source>
        <dbReference type="EMBL" id="OKP12415.1"/>
    </source>
</evidence>
<accession>A0A1Q5UIU1</accession>
<proteinExistence type="predicted"/>
<evidence type="ECO:0000313" key="3">
    <source>
        <dbReference type="Proteomes" id="UP000186955"/>
    </source>
</evidence>
<feature type="compositionally biased region" description="Polar residues" evidence="1">
    <location>
        <begin position="85"/>
        <end position="110"/>
    </location>
</feature>
<dbReference type="Proteomes" id="UP000186955">
    <property type="component" value="Unassembled WGS sequence"/>
</dbReference>
<feature type="region of interest" description="Disordered" evidence="1">
    <location>
        <begin position="85"/>
        <end position="121"/>
    </location>
</feature>
<protein>
    <submittedName>
        <fullName evidence="2">Uncharacterized protein</fullName>
    </submittedName>
</protein>
<organism evidence="2 3">
    <name type="scientific">Penicillium subrubescens</name>
    <dbReference type="NCBI Taxonomy" id="1316194"/>
    <lineage>
        <taxon>Eukaryota</taxon>
        <taxon>Fungi</taxon>
        <taxon>Dikarya</taxon>
        <taxon>Ascomycota</taxon>
        <taxon>Pezizomycotina</taxon>
        <taxon>Eurotiomycetes</taxon>
        <taxon>Eurotiomycetidae</taxon>
        <taxon>Eurotiales</taxon>
        <taxon>Aspergillaceae</taxon>
        <taxon>Penicillium</taxon>
    </lineage>
</organism>
<reference evidence="2 3" key="1">
    <citation type="submission" date="2016-10" db="EMBL/GenBank/DDBJ databases">
        <title>Genome sequence of the ascomycete fungus Penicillium subrubescens.</title>
        <authorList>
            <person name="De Vries R.P."/>
            <person name="Peng M."/>
            <person name="Dilokpimol A."/>
            <person name="Hilden K."/>
            <person name="Makela M.R."/>
            <person name="Grigoriev I."/>
            <person name="Riley R."/>
            <person name="Granchi Z."/>
        </authorList>
    </citation>
    <scope>NUCLEOTIDE SEQUENCE [LARGE SCALE GENOMIC DNA]</scope>
    <source>
        <strain evidence="2 3">CBS 132785</strain>
    </source>
</reference>
<dbReference type="OrthoDB" id="4504150at2759"/>
<dbReference type="EMBL" id="MNBE01000228">
    <property type="protein sequence ID" value="OKP12415.1"/>
    <property type="molecule type" value="Genomic_DNA"/>
</dbReference>
<keyword evidence="3" id="KW-1185">Reference proteome</keyword>
<sequence length="201" mass="23211">MSEKEKASLAFPVTCMLISFAFTTYLHRTWISQQIRACKRFTRHASRKTKRLVSYWTRWLHHITNNWLGEIAARTYNILKPPWDSDTSSNSPTNLDVAFNSDTSTATSANPSPPFSPSLTSRPTWILDSNGQYILNQTPEPLPRAQWEIELEERIRNGRGPGAWLDRTVDWVVRQVVADLDADMRAEIDRFRGDRRGMVQM</sequence>
<evidence type="ECO:0000256" key="1">
    <source>
        <dbReference type="SAM" id="MobiDB-lite"/>
    </source>
</evidence>